<name>A0A9P6VHQ0_9HELO</name>
<feature type="region of interest" description="Disordered" evidence="1">
    <location>
        <begin position="228"/>
        <end position="261"/>
    </location>
</feature>
<feature type="compositionally biased region" description="Acidic residues" evidence="1">
    <location>
        <begin position="438"/>
        <end position="451"/>
    </location>
</feature>
<keyword evidence="3" id="KW-1185">Reference proteome</keyword>
<proteinExistence type="predicted"/>
<reference evidence="2" key="1">
    <citation type="submission" date="2019-07" db="EMBL/GenBank/DDBJ databases">
        <title>Hyphodiscus hymeniophilus genome sequencing and assembly.</title>
        <authorList>
            <person name="Kramer G."/>
            <person name="Nodwell J."/>
        </authorList>
    </citation>
    <scope>NUCLEOTIDE SEQUENCE</scope>
    <source>
        <strain evidence="2">ATCC 34498</strain>
    </source>
</reference>
<evidence type="ECO:0000313" key="3">
    <source>
        <dbReference type="Proteomes" id="UP000785200"/>
    </source>
</evidence>
<evidence type="ECO:0008006" key="4">
    <source>
        <dbReference type="Google" id="ProtNLM"/>
    </source>
</evidence>
<evidence type="ECO:0000256" key="1">
    <source>
        <dbReference type="SAM" id="MobiDB-lite"/>
    </source>
</evidence>
<feature type="region of interest" description="Disordered" evidence="1">
    <location>
        <begin position="320"/>
        <end position="347"/>
    </location>
</feature>
<protein>
    <recommendedName>
        <fullName evidence="4">Mucin</fullName>
    </recommendedName>
</protein>
<sequence length="591" mass="66605">MAPSNPPAYAYANPNASDNASTTLQVPPLLPFYSYPILSSSTSDLHSTSDTPLSPRTLYAQSFDQRPSFTFDRPHSSQSLPSAGRFRKNMKNMTGFGTTDEEFEALPVAVRRKYFSTLERLRFAQSSRSNAFDEVRLPVQGNRKNSLADRRGLNVPVIEPRRKGPKSRRLRTLARQQSITSNEASWFLTLPDKIKKREFTREEQVILAGRLRQSVILDAADEAIYKSNRRASRNQTPLLDPSTPISTRTSTDSYRSRRDSSDMADAMYESFRWMDEEEDINLKLVLDDYHANLDGYVFPTSNSNRRPSFRRTMSITKKPFGRNSLSSIQPRSPKFEPIPSHSRQKSRTLSLIGPKHVLHDSISSIDPNATHYQDPEARLKLRVYLASPQKFDEAIEFGFPSMEGVTGPDKENKAPTRISRDNTGRTSHATDRAQSSFLDDDAASALDDDASMGDPDSPLTPIGIDLGLRSRGVSPTYVKGNKASSDFSHLVLKPTLVKQHESYAHSMAGSREMTLRMTLTRRDLRADESTIYGWQTAATKSPLREEPLAPEDMEEKYEVRGPLGGVDGWEPEKENGVVKRFWNKVKSQRKS</sequence>
<organism evidence="2 3">
    <name type="scientific">Hyphodiscus hymeniophilus</name>
    <dbReference type="NCBI Taxonomy" id="353542"/>
    <lineage>
        <taxon>Eukaryota</taxon>
        <taxon>Fungi</taxon>
        <taxon>Dikarya</taxon>
        <taxon>Ascomycota</taxon>
        <taxon>Pezizomycotina</taxon>
        <taxon>Leotiomycetes</taxon>
        <taxon>Helotiales</taxon>
        <taxon>Hyphodiscaceae</taxon>
        <taxon>Hyphodiscus</taxon>
    </lineage>
</organism>
<dbReference type="EMBL" id="VNKQ01000011">
    <property type="protein sequence ID" value="KAG0647928.1"/>
    <property type="molecule type" value="Genomic_DNA"/>
</dbReference>
<dbReference type="OrthoDB" id="5380370at2759"/>
<accession>A0A9P6VHQ0</accession>
<feature type="region of interest" description="Disordered" evidence="1">
    <location>
        <begin position="400"/>
        <end position="466"/>
    </location>
</feature>
<feature type="compositionally biased region" description="Basic and acidic residues" evidence="1">
    <location>
        <begin position="408"/>
        <end position="431"/>
    </location>
</feature>
<dbReference type="AlphaFoldDB" id="A0A9P6VHQ0"/>
<comment type="caution">
    <text evidence="2">The sequence shown here is derived from an EMBL/GenBank/DDBJ whole genome shotgun (WGS) entry which is preliminary data.</text>
</comment>
<dbReference type="Proteomes" id="UP000785200">
    <property type="component" value="Unassembled WGS sequence"/>
</dbReference>
<evidence type="ECO:0000313" key="2">
    <source>
        <dbReference type="EMBL" id="KAG0647928.1"/>
    </source>
</evidence>
<gene>
    <name evidence="2" type="ORF">D0Z07_5628</name>
</gene>